<dbReference type="EC" id="3.5.4.26" evidence="13"/>
<dbReference type="PIRSF" id="PIRSF006769">
    <property type="entry name" value="RibD"/>
    <property type="match status" value="1"/>
</dbReference>
<feature type="binding site" evidence="16">
    <location>
        <position position="50"/>
    </location>
    <ligand>
        <name>Zn(2+)</name>
        <dbReference type="ChEBI" id="CHEBI:29105"/>
        <note>catalytic</note>
    </ligand>
</feature>
<dbReference type="SUPFAM" id="SSF53597">
    <property type="entry name" value="Dihydrofolate reductase-like"/>
    <property type="match status" value="1"/>
</dbReference>
<dbReference type="InterPro" id="IPR016192">
    <property type="entry name" value="APOBEC/CMP_deaminase_Zn-bd"/>
</dbReference>
<keyword evidence="9 13" id="KW-0862">Zinc</keyword>
<evidence type="ECO:0000259" key="17">
    <source>
        <dbReference type="PROSITE" id="PS51747"/>
    </source>
</evidence>
<dbReference type="InterPro" id="IPR004794">
    <property type="entry name" value="Eubact_RibD"/>
</dbReference>
<comment type="catalytic activity">
    <reaction evidence="13">
        <text>2,5-diamino-6-hydroxy-4-(5-phosphoribosylamino)-pyrimidine + H2O + H(+) = 5-amino-6-(5-phospho-D-ribosylamino)uracil + NH4(+)</text>
        <dbReference type="Rhea" id="RHEA:21868"/>
        <dbReference type="ChEBI" id="CHEBI:15377"/>
        <dbReference type="ChEBI" id="CHEBI:15378"/>
        <dbReference type="ChEBI" id="CHEBI:28938"/>
        <dbReference type="ChEBI" id="CHEBI:58453"/>
        <dbReference type="ChEBI" id="CHEBI:58614"/>
        <dbReference type="EC" id="3.5.4.26"/>
    </reaction>
</comment>
<name>A0A4D6YKL0_9GAMM</name>
<dbReference type="InterPro" id="IPR016193">
    <property type="entry name" value="Cytidine_deaminase-like"/>
</dbReference>
<keyword evidence="10 13" id="KW-0521">NADP</keyword>
<dbReference type="Pfam" id="PF01872">
    <property type="entry name" value="RibD_C"/>
    <property type="match status" value="1"/>
</dbReference>
<feature type="binding site" evidence="15">
    <location>
        <position position="200"/>
    </location>
    <ligand>
        <name>NADP(+)</name>
        <dbReference type="ChEBI" id="CHEBI:58349"/>
    </ligand>
</feature>
<comment type="pathway">
    <text evidence="3 13">Cofactor biosynthesis; riboflavin biosynthesis; 5-amino-6-(D-ribitylamino)uracil from GTP: step 3/4.</text>
</comment>
<dbReference type="GO" id="GO:0009231">
    <property type="term" value="P:riboflavin biosynthetic process"/>
    <property type="evidence" value="ECO:0007669"/>
    <property type="project" value="UniProtKB-UniPathway"/>
</dbReference>
<dbReference type="InterPro" id="IPR002734">
    <property type="entry name" value="RibDG_C"/>
</dbReference>
<evidence type="ECO:0000256" key="11">
    <source>
        <dbReference type="ARBA" id="ARBA00023002"/>
    </source>
</evidence>
<feature type="active site" description="Proton donor" evidence="14">
    <location>
        <position position="52"/>
    </location>
</feature>
<evidence type="ECO:0000313" key="19">
    <source>
        <dbReference type="Proteomes" id="UP000298685"/>
    </source>
</evidence>
<feature type="binding site" evidence="15">
    <location>
        <position position="154"/>
    </location>
    <ligand>
        <name>NADP(+)</name>
        <dbReference type="ChEBI" id="CHEBI:58349"/>
    </ligand>
</feature>
<keyword evidence="11 13" id="KW-0560">Oxidoreductase</keyword>
<dbReference type="PROSITE" id="PS51747">
    <property type="entry name" value="CYT_DCMP_DEAMINASES_2"/>
    <property type="match status" value="1"/>
</dbReference>
<accession>A0A4D6YKL0</accession>
<feature type="binding site" evidence="16">
    <location>
        <position position="84"/>
    </location>
    <ligand>
        <name>Zn(2+)</name>
        <dbReference type="ChEBI" id="CHEBI:29105"/>
        <note>catalytic</note>
    </ligand>
</feature>
<evidence type="ECO:0000256" key="6">
    <source>
        <dbReference type="ARBA" id="ARBA00022619"/>
    </source>
</evidence>
<comment type="cofactor">
    <cofactor evidence="13 16">
        <name>Zn(2+)</name>
        <dbReference type="ChEBI" id="CHEBI:29105"/>
    </cofactor>
    <text evidence="13 16">Binds 1 zinc ion.</text>
</comment>
<keyword evidence="8 13" id="KW-0378">Hydrolase</keyword>
<evidence type="ECO:0000256" key="13">
    <source>
        <dbReference type="PIRNR" id="PIRNR006769"/>
    </source>
</evidence>
<dbReference type="OrthoDB" id="9800865at2"/>
<feature type="binding site" evidence="16">
    <location>
        <position position="75"/>
    </location>
    <ligand>
        <name>Zn(2+)</name>
        <dbReference type="ChEBI" id="CHEBI:29105"/>
        <note>catalytic</note>
    </ligand>
</feature>
<feature type="binding site" evidence="15">
    <location>
        <position position="168"/>
    </location>
    <ligand>
        <name>substrate</name>
    </ligand>
</feature>
<evidence type="ECO:0000256" key="15">
    <source>
        <dbReference type="PIRSR" id="PIRSR006769-2"/>
    </source>
</evidence>
<dbReference type="UniPathway" id="UPA00275">
    <property type="reaction ID" value="UER00401"/>
</dbReference>
<feature type="binding site" evidence="15">
    <location>
        <position position="294"/>
    </location>
    <ligand>
        <name>substrate</name>
    </ligand>
</feature>
<protein>
    <recommendedName>
        <fullName evidence="13">Riboflavin biosynthesis protein RibD</fullName>
    </recommendedName>
    <domain>
        <recommendedName>
            <fullName evidence="13">Diaminohydroxyphosphoribosylaminopyrimidine deaminase</fullName>
            <shortName evidence="13">DRAP deaminase</shortName>
            <ecNumber evidence="13">3.5.4.26</ecNumber>
        </recommendedName>
        <alternativeName>
            <fullName evidence="13">Riboflavin-specific deaminase</fullName>
        </alternativeName>
    </domain>
    <domain>
        <recommendedName>
            <fullName evidence="13">5-amino-6-(5-phosphoribosylamino)uracil reductase</fullName>
            <ecNumber evidence="13">1.1.1.193</ecNumber>
        </recommendedName>
        <alternativeName>
            <fullName evidence="13">HTP reductase</fullName>
        </alternativeName>
    </domain>
</protein>
<keyword evidence="12" id="KW-0511">Multifunctional enzyme</keyword>
<dbReference type="GO" id="GO:0050661">
    <property type="term" value="F:NADP binding"/>
    <property type="evidence" value="ECO:0007669"/>
    <property type="project" value="InterPro"/>
</dbReference>
<evidence type="ECO:0000256" key="9">
    <source>
        <dbReference type="ARBA" id="ARBA00022833"/>
    </source>
</evidence>
<evidence type="ECO:0000256" key="10">
    <source>
        <dbReference type="ARBA" id="ARBA00022857"/>
    </source>
</evidence>
<dbReference type="AlphaFoldDB" id="A0A4D6YKL0"/>
<feature type="binding site" evidence="15">
    <location>
        <begin position="296"/>
        <end position="302"/>
    </location>
    <ligand>
        <name>NADP(+)</name>
        <dbReference type="ChEBI" id="CHEBI:58349"/>
    </ligand>
</feature>
<comment type="similarity">
    <text evidence="4 13">In the N-terminal section; belongs to the cytidine and deoxycytidylate deaminase family.</text>
</comment>
<dbReference type="EMBL" id="CP032999">
    <property type="protein sequence ID" value="QCI26198.1"/>
    <property type="molecule type" value="Genomic_DNA"/>
</dbReference>
<dbReference type="GO" id="GO:0008835">
    <property type="term" value="F:diaminohydroxyphosphoribosylaminopyrimidine deaminase activity"/>
    <property type="evidence" value="ECO:0007669"/>
    <property type="project" value="UniProtKB-EC"/>
</dbReference>
<comment type="function">
    <text evidence="1 13">Converts 2,5-diamino-6-(ribosylamino)-4(3h)-pyrimidinone 5'-phosphate into 5-amino-6-(ribosylamino)-2,4(1h,3h)-pyrimidinedione 5'-phosphate.</text>
</comment>
<evidence type="ECO:0000256" key="1">
    <source>
        <dbReference type="ARBA" id="ARBA00002151"/>
    </source>
</evidence>
<dbReference type="NCBIfam" id="TIGR00326">
    <property type="entry name" value="eubact_ribD"/>
    <property type="match status" value="1"/>
</dbReference>
<comment type="similarity">
    <text evidence="5 13">In the C-terminal section; belongs to the HTP reductase family.</text>
</comment>
<evidence type="ECO:0000313" key="18">
    <source>
        <dbReference type="EMBL" id="QCI26198.1"/>
    </source>
</evidence>
<feature type="binding site" evidence="15">
    <location>
        <position position="184"/>
    </location>
    <ligand>
        <name>substrate</name>
    </ligand>
</feature>
<dbReference type="PANTHER" id="PTHR38011">
    <property type="entry name" value="DIHYDROFOLATE REDUCTASE FAMILY PROTEIN (AFU_ORTHOLOGUE AFUA_8G06820)"/>
    <property type="match status" value="1"/>
</dbReference>
<keyword evidence="6 13" id="KW-0686">Riboflavin biosynthesis</keyword>
<dbReference type="InterPro" id="IPR011549">
    <property type="entry name" value="RibD_C"/>
</dbReference>
<dbReference type="InterPro" id="IPR024072">
    <property type="entry name" value="DHFR-like_dom_sf"/>
</dbReference>
<sequence>MKDQYYMNKAIQLAKKGMYTARPNPIVGCIITKKNRIVGTGWHQKSGEYHAEVYAINMAGLLSKNATAYISLEPCNHFGKTPPCCDLIISSGIKRVVVAILDPNPIMSGKSIEYLKSAGISVTIGIMSEEAKKINLGFFKRMTTGIPWIQLKMAISIDGKIAMESGESKWITGIHARKDTHQFRALSSAILSTSKTILNDNPTLTVRYCIEKFHQKKYVQPVRIIIDSKNQIQPKHKIIKDDTSEIWLIKLHQDQNIWPKHVKQIIISKYKKNINLKELFKLLGVYQINTVFVECGAHLFSSMIQLKLVDEIILYIAPKMLGNVAQPLYYELQKFTLDKVKKFIFTHIKKIGSDIRIILKPIF</sequence>
<dbReference type="EC" id="1.1.1.193" evidence="13"/>
<evidence type="ECO:0000256" key="16">
    <source>
        <dbReference type="PIRSR" id="PIRSR006769-3"/>
    </source>
</evidence>
<evidence type="ECO:0000256" key="2">
    <source>
        <dbReference type="ARBA" id="ARBA00004882"/>
    </source>
</evidence>
<feature type="binding site" evidence="15">
    <location>
        <position position="207"/>
    </location>
    <ligand>
        <name>substrate</name>
    </ligand>
</feature>
<dbReference type="FunFam" id="3.40.140.10:FF:000025">
    <property type="entry name" value="Riboflavin biosynthesis protein RibD"/>
    <property type="match status" value="1"/>
</dbReference>
<dbReference type="InterPro" id="IPR050765">
    <property type="entry name" value="Riboflavin_Biosynth_HTPR"/>
</dbReference>
<evidence type="ECO:0000256" key="8">
    <source>
        <dbReference type="ARBA" id="ARBA00022801"/>
    </source>
</evidence>
<evidence type="ECO:0000256" key="5">
    <source>
        <dbReference type="ARBA" id="ARBA00007417"/>
    </source>
</evidence>
<feature type="binding site" evidence="15">
    <location>
        <position position="170"/>
    </location>
    <ligand>
        <name>NADP(+)</name>
        <dbReference type="ChEBI" id="CHEBI:58349"/>
    </ligand>
</feature>
<evidence type="ECO:0000256" key="14">
    <source>
        <dbReference type="PIRSR" id="PIRSR006769-1"/>
    </source>
</evidence>
<feature type="binding site" evidence="15">
    <location>
        <position position="196"/>
    </location>
    <ligand>
        <name>NADP(+)</name>
        <dbReference type="ChEBI" id="CHEBI:58349"/>
    </ligand>
</feature>
<dbReference type="CDD" id="cd01284">
    <property type="entry name" value="Riboflavin_deaminase-reductase"/>
    <property type="match status" value="1"/>
</dbReference>
<feature type="domain" description="CMP/dCMP-type deaminase" evidence="17">
    <location>
        <begin position="1"/>
        <end position="122"/>
    </location>
</feature>
<organism evidence="18 19">
    <name type="scientific">Buchnera aphidicola</name>
    <name type="common">Sarucallis kahawaluokalani</name>
    <dbReference type="NCBI Taxonomy" id="1241878"/>
    <lineage>
        <taxon>Bacteria</taxon>
        <taxon>Pseudomonadati</taxon>
        <taxon>Pseudomonadota</taxon>
        <taxon>Gammaproteobacteria</taxon>
        <taxon>Enterobacterales</taxon>
        <taxon>Erwiniaceae</taxon>
        <taxon>Buchnera</taxon>
    </lineage>
</organism>
<comment type="catalytic activity">
    <reaction evidence="13">
        <text>5-amino-6-(5-phospho-D-ribitylamino)uracil + NADP(+) = 5-amino-6-(5-phospho-D-ribosylamino)uracil + NADPH + H(+)</text>
        <dbReference type="Rhea" id="RHEA:17845"/>
        <dbReference type="ChEBI" id="CHEBI:15378"/>
        <dbReference type="ChEBI" id="CHEBI:57783"/>
        <dbReference type="ChEBI" id="CHEBI:58349"/>
        <dbReference type="ChEBI" id="CHEBI:58421"/>
        <dbReference type="ChEBI" id="CHEBI:58453"/>
        <dbReference type="EC" id="1.1.1.193"/>
    </reaction>
</comment>
<comment type="pathway">
    <text evidence="2 13">Cofactor biosynthesis; riboflavin biosynthesis; 5-amino-6-(D-ribitylamino)uracil from GTP: step 2/4.</text>
</comment>
<gene>
    <name evidence="18" type="primary">ribD</name>
    <name evidence="18" type="ORF">D9V78_01530</name>
</gene>
<dbReference type="PANTHER" id="PTHR38011:SF7">
    <property type="entry name" value="2,5-DIAMINO-6-RIBOSYLAMINO-4(3H)-PYRIMIDINONE 5'-PHOSPHATE REDUCTASE"/>
    <property type="match status" value="1"/>
</dbReference>
<dbReference type="PROSITE" id="PS00903">
    <property type="entry name" value="CYT_DCMP_DEAMINASES_1"/>
    <property type="match status" value="1"/>
</dbReference>
<keyword evidence="7 13" id="KW-0479">Metal-binding</keyword>
<dbReference type="Proteomes" id="UP000298685">
    <property type="component" value="Chromosome"/>
</dbReference>
<evidence type="ECO:0000256" key="12">
    <source>
        <dbReference type="ARBA" id="ARBA00023268"/>
    </source>
</evidence>
<evidence type="ECO:0000256" key="3">
    <source>
        <dbReference type="ARBA" id="ARBA00004910"/>
    </source>
</evidence>
<dbReference type="NCBIfam" id="TIGR00227">
    <property type="entry name" value="ribD_Cterm"/>
    <property type="match status" value="1"/>
</dbReference>
<dbReference type="SUPFAM" id="SSF53927">
    <property type="entry name" value="Cytidine deaminase-like"/>
    <property type="match status" value="1"/>
</dbReference>
<reference evidence="18 19" key="1">
    <citation type="submission" date="2018-10" db="EMBL/GenBank/DDBJ databases">
        <title>Comparative functional genomics of the obligate endosymbiont Buchnera aphidicola.</title>
        <authorList>
            <person name="Chong R.A."/>
        </authorList>
    </citation>
    <scope>NUCLEOTIDE SEQUENCE [LARGE SCALE GENOMIC DNA]</scope>
    <source>
        <strain evidence="18 19">Ska</strain>
    </source>
</reference>
<dbReference type="Gene3D" id="3.40.430.10">
    <property type="entry name" value="Dihydrofolate Reductase, subunit A"/>
    <property type="match status" value="1"/>
</dbReference>
<dbReference type="GO" id="GO:0008703">
    <property type="term" value="F:5-amino-6-(5-phosphoribosylamino)uracil reductase activity"/>
    <property type="evidence" value="ECO:0007669"/>
    <property type="project" value="UniProtKB-EC"/>
</dbReference>
<dbReference type="Pfam" id="PF00383">
    <property type="entry name" value="dCMP_cyt_deam_1"/>
    <property type="match status" value="1"/>
</dbReference>
<dbReference type="Gene3D" id="3.40.140.10">
    <property type="entry name" value="Cytidine Deaminase, domain 2"/>
    <property type="match status" value="1"/>
</dbReference>
<proteinExistence type="inferred from homology"/>
<evidence type="ECO:0000256" key="7">
    <source>
        <dbReference type="ARBA" id="ARBA00022723"/>
    </source>
</evidence>
<feature type="binding site" evidence="15">
    <location>
        <position position="204"/>
    </location>
    <ligand>
        <name>substrate</name>
    </ligand>
</feature>
<dbReference type="InterPro" id="IPR002125">
    <property type="entry name" value="CMP_dCMP_dom"/>
</dbReference>
<feature type="binding site" evidence="15">
    <location>
        <position position="228"/>
    </location>
    <ligand>
        <name>NADP(+)</name>
        <dbReference type="ChEBI" id="CHEBI:58349"/>
    </ligand>
</feature>
<evidence type="ECO:0000256" key="4">
    <source>
        <dbReference type="ARBA" id="ARBA00005259"/>
    </source>
</evidence>
<dbReference type="GO" id="GO:0008270">
    <property type="term" value="F:zinc ion binding"/>
    <property type="evidence" value="ECO:0007669"/>
    <property type="project" value="InterPro"/>
</dbReference>